<comment type="similarity">
    <text evidence="1">Belongs to the LysR transcriptional regulatory family.</text>
</comment>
<dbReference type="Gene3D" id="1.10.10.10">
    <property type="entry name" value="Winged helix-like DNA-binding domain superfamily/Winged helix DNA-binding domain"/>
    <property type="match status" value="1"/>
</dbReference>
<evidence type="ECO:0000256" key="1">
    <source>
        <dbReference type="ARBA" id="ARBA00009437"/>
    </source>
</evidence>
<dbReference type="InterPro" id="IPR036390">
    <property type="entry name" value="WH_DNA-bd_sf"/>
</dbReference>
<dbReference type="InterPro" id="IPR036388">
    <property type="entry name" value="WH-like_DNA-bd_sf"/>
</dbReference>
<evidence type="ECO:0000259" key="5">
    <source>
        <dbReference type="PROSITE" id="PS50931"/>
    </source>
</evidence>
<proteinExistence type="inferred from homology"/>
<comment type="caution">
    <text evidence="6">The sequence shown here is derived from an EMBL/GenBank/DDBJ whole genome shotgun (WGS) entry which is preliminary data.</text>
</comment>
<sequence length="306" mass="33887">MFHRMKLSSVDLNLLVALEALLREGSVTKAGLSMGLSTPAMSHALARLRTQLDDPLLVRAGRGMVLTPRAVALRPRLQALLSEVGAVLSPARTFEPARLERTFRIHATDHVLTVLGTALDRLVRREAPAVTLQFLPNSPDDGALLREGSIDLAVGVYVDLPPELRTRKLFTDRFVCVVRRDHPTVGRTLTLEQFLALEHLQVAPRGRPGGYVDTVLAVRNQRRRVARAVPYFLAGLQLVEGADYVLTISERVAKAVAPRLKLKLLPPPLPLEPYTLTLLWHPREDADPAHRWLRDAFVRAARAAAP</sequence>
<evidence type="ECO:0000256" key="3">
    <source>
        <dbReference type="ARBA" id="ARBA00023125"/>
    </source>
</evidence>
<dbReference type="GO" id="GO:0003677">
    <property type="term" value="F:DNA binding"/>
    <property type="evidence" value="ECO:0007669"/>
    <property type="project" value="UniProtKB-KW"/>
</dbReference>
<keyword evidence="2" id="KW-0805">Transcription regulation</keyword>
<dbReference type="SUPFAM" id="SSF46785">
    <property type="entry name" value="Winged helix' DNA-binding domain"/>
    <property type="match status" value="1"/>
</dbReference>
<evidence type="ECO:0000256" key="4">
    <source>
        <dbReference type="ARBA" id="ARBA00023163"/>
    </source>
</evidence>
<dbReference type="InterPro" id="IPR037402">
    <property type="entry name" value="YidZ_PBP2"/>
</dbReference>
<dbReference type="SUPFAM" id="SSF53850">
    <property type="entry name" value="Periplasmic binding protein-like II"/>
    <property type="match status" value="1"/>
</dbReference>
<keyword evidence="3" id="KW-0238">DNA-binding</keyword>
<dbReference type="InterPro" id="IPR050389">
    <property type="entry name" value="LysR-type_TF"/>
</dbReference>
<protein>
    <submittedName>
        <fullName evidence="6">LysR family transcriptional regulator</fullName>
    </submittedName>
</protein>
<dbReference type="PANTHER" id="PTHR30118">
    <property type="entry name" value="HTH-TYPE TRANSCRIPTIONAL REGULATOR LEUO-RELATED"/>
    <property type="match status" value="1"/>
</dbReference>
<evidence type="ECO:0000313" key="7">
    <source>
        <dbReference type="Proteomes" id="UP000268313"/>
    </source>
</evidence>
<dbReference type="PANTHER" id="PTHR30118:SF15">
    <property type="entry name" value="TRANSCRIPTIONAL REGULATORY PROTEIN"/>
    <property type="match status" value="1"/>
</dbReference>
<dbReference type="GO" id="GO:0003700">
    <property type="term" value="F:DNA-binding transcription factor activity"/>
    <property type="evidence" value="ECO:0007669"/>
    <property type="project" value="InterPro"/>
</dbReference>
<keyword evidence="7" id="KW-1185">Reference proteome</keyword>
<accession>A0A3A8KBS9</accession>
<dbReference type="CDD" id="cd08417">
    <property type="entry name" value="PBP2_Nitroaromatics_like"/>
    <property type="match status" value="1"/>
</dbReference>
<evidence type="ECO:0000256" key="2">
    <source>
        <dbReference type="ARBA" id="ARBA00023015"/>
    </source>
</evidence>
<dbReference type="PROSITE" id="PS50931">
    <property type="entry name" value="HTH_LYSR"/>
    <property type="match status" value="1"/>
</dbReference>
<dbReference type="AlphaFoldDB" id="A0A3A8KBS9"/>
<evidence type="ECO:0000313" key="6">
    <source>
        <dbReference type="EMBL" id="RKH01765.1"/>
    </source>
</evidence>
<name>A0A3A8KBS9_9BACT</name>
<dbReference type="Pfam" id="PF00126">
    <property type="entry name" value="HTH_1"/>
    <property type="match status" value="1"/>
</dbReference>
<reference evidence="7" key="1">
    <citation type="submission" date="2018-09" db="EMBL/GenBank/DDBJ databases">
        <authorList>
            <person name="Livingstone P.G."/>
            <person name="Whitworth D.E."/>
        </authorList>
    </citation>
    <scope>NUCLEOTIDE SEQUENCE [LARGE SCALE GENOMIC DNA]</scope>
    <source>
        <strain evidence="7">CA043D</strain>
    </source>
</reference>
<dbReference type="InterPro" id="IPR005119">
    <property type="entry name" value="LysR_subst-bd"/>
</dbReference>
<dbReference type="InterPro" id="IPR000847">
    <property type="entry name" value="LysR_HTH_N"/>
</dbReference>
<organism evidence="6 7">
    <name type="scientific">Corallococcus carmarthensis</name>
    <dbReference type="NCBI Taxonomy" id="2316728"/>
    <lineage>
        <taxon>Bacteria</taxon>
        <taxon>Pseudomonadati</taxon>
        <taxon>Myxococcota</taxon>
        <taxon>Myxococcia</taxon>
        <taxon>Myxococcales</taxon>
        <taxon>Cystobacterineae</taxon>
        <taxon>Myxococcaceae</taxon>
        <taxon>Corallococcus</taxon>
    </lineage>
</organism>
<keyword evidence="4" id="KW-0804">Transcription</keyword>
<dbReference type="Gene3D" id="3.40.190.10">
    <property type="entry name" value="Periplasmic binding protein-like II"/>
    <property type="match status" value="2"/>
</dbReference>
<gene>
    <name evidence="6" type="ORF">D7X32_19055</name>
</gene>
<feature type="domain" description="HTH lysR-type" evidence="5">
    <location>
        <begin position="10"/>
        <end position="67"/>
    </location>
</feature>
<dbReference type="Pfam" id="PF03466">
    <property type="entry name" value="LysR_substrate"/>
    <property type="match status" value="1"/>
</dbReference>
<dbReference type="Proteomes" id="UP000268313">
    <property type="component" value="Unassembled WGS sequence"/>
</dbReference>
<dbReference type="EMBL" id="RAWE01000065">
    <property type="protein sequence ID" value="RKH01765.1"/>
    <property type="molecule type" value="Genomic_DNA"/>
</dbReference>